<evidence type="ECO:0000259" key="10">
    <source>
        <dbReference type="PROSITE" id="PS51007"/>
    </source>
</evidence>
<name>A0A2U1K5T7_9BACI</name>
<feature type="region of interest" description="Disordered" evidence="8">
    <location>
        <begin position="33"/>
        <end position="67"/>
    </location>
</feature>
<dbReference type="GO" id="GO:0020037">
    <property type="term" value="F:heme binding"/>
    <property type="evidence" value="ECO:0007669"/>
    <property type="project" value="InterPro"/>
</dbReference>
<evidence type="ECO:0000256" key="9">
    <source>
        <dbReference type="SAM" id="SignalP"/>
    </source>
</evidence>
<evidence type="ECO:0000256" key="8">
    <source>
        <dbReference type="SAM" id="MobiDB-lite"/>
    </source>
</evidence>
<dbReference type="OrthoDB" id="7933886at2"/>
<dbReference type="GO" id="GO:0016020">
    <property type="term" value="C:membrane"/>
    <property type="evidence" value="ECO:0007669"/>
    <property type="project" value="InterPro"/>
</dbReference>
<keyword evidence="12" id="KW-1185">Reference proteome</keyword>
<dbReference type="GO" id="GO:0009055">
    <property type="term" value="F:electron transfer activity"/>
    <property type="evidence" value="ECO:0007669"/>
    <property type="project" value="InterPro"/>
</dbReference>
<feature type="binding site" description="axial binding residue" evidence="7">
    <location>
        <position position="119"/>
    </location>
    <ligand>
        <name>heme c</name>
        <dbReference type="ChEBI" id="CHEBI:61717"/>
    </ligand>
    <ligandPart>
        <name>Fe</name>
        <dbReference type="ChEBI" id="CHEBI:18248"/>
    </ligandPart>
</feature>
<dbReference type="InterPro" id="IPR009056">
    <property type="entry name" value="Cyt_c-like_dom"/>
</dbReference>
<organism evidence="11 12">
    <name type="scientific">Pueribacillus theae</name>
    <dbReference type="NCBI Taxonomy" id="2171751"/>
    <lineage>
        <taxon>Bacteria</taxon>
        <taxon>Bacillati</taxon>
        <taxon>Bacillota</taxon>
        <taxon>Bacilli</taxon>
        <taxon>Bacillales</taxon>
        <taxon>Bacillaceae</taxon>
        <taxon>Pueribacillus</taxon>
    </lineage>
</organism>
<evidence type="ECO:0000256" key="1">
    <source>
        <dbReference type="ARBA" id="ARBA00022448"/>
    </source>
</evidence>
<evidence type="ECO:0000256" key="4">
    <source>
        <dbReference type="ARBA" id="ARBA00022982"/>
    </source>
</evidence>
<comment type="caution">
    <text evidence="11">The sequence shown here is derived from an EMBL/GenBank/DDBJ whole genome shotgun (WGS) entry which is preliminary data.</text>
</comment>
<evidence type="ECO:0000313" key="11">
    <source>
        <dbReference type="EMBL" id="PWA12615.1"/>
    </source>
</evidence>
<dbReference type="PROSITE" id="PS51257">
    <property type="entry name" value="PROKAR_LIPOPROTEIN"/>
    <property type="match status" value="1"/>
</dbReference>
<feature type="signal peptide" evidence="9">
    <location>
        <begin position="1"/>
        <end position="25"/>
    </location>
</feature>
<keyword evidence="5 7" id="KW-0408">Iron</keyword>
<dbReference type="PIRSF" id="PIRSF000025">
    <property type="entry name" value="Cytc_Bsub_c550"/>
    <property type="match status" value="1"/>
</dbReference>
<evidence type="ECO:0000256" key="6">
    <source>
        <dbReference type="PIRSR" id="PIRSR000025-1"/>
    </source>
</evidence>
<dbReference type="PANTHER" id="PTHR37823">
    <property type="entry name" value="CYTOCHROME C-553-LIKE"/>
    <property type="match status" value="1"/>
</dbReference>
<feature type="binding site" description="covalent" evidence="6">
    <location>
        <position position="82"/>
    </location>
    <ligand>
        <name>heme c</name>
        <dbReference type="ChEBI" id="CHEBI:61717"/>
    </ligand>
</feature>
<dbReference type="Gene3D" id="1.10.760.10">
    <property type="entry name" value="Cytochrome c-like domain"/>
    <property type="match status" value="1"/>
</dbReference>
<protein>
    <submittedName>
        <fullName evidence="11">Cytochrome C551</fullName>
    </submittedName>
</protein>
<feature type="chain" id="PRO_5038488503" evidence="9">
    <location>
        <begin position="26"/>
        <end position="140"/>
    </location>
</feature>
<keyword evidence="2 6" id="KW-0349">Heme</keyword>
<accession>A0A2U1K5T7</accession>
<keyword evidence="3 7" id="KW-0479">Metal-binding</keyword>
<feature type="domain" description="Cytochrome c" evidence="10">
    <location>
        <begin position="66"/>
        <end position="140"/>
    </location>
</feature>
<dbReference type="InterPro" id="IPR012218">
    <property type="entry name" value="Cyt_c_BACSU-c550-type"/>
</dbReference>
<dbReference type="AlphaFoldDB" id="A0A2U1K5T7"/>
<dbReference type="PANTHER" id="PTHR37823:SF4">
    <property type="entry name" value="MENAQUINOL-CYTOCHROME C REDUCTASE CYTOCHROME B_C SUBUNIT"/>
    <property type="match status" value="1"/>
</dbReference>
<keyword evidence="4" id="KW-0249">Electron transport</keyword>
<evidence type="ECO:0000256" key="5">
    <source>
        <dbReference type="ARBA" id="ARBA00023004"/>
    </source>
</evidence>
<evidence type="ECO:0000313" key="12">
    <source>
        <dbReference type="Proteomes" id="UP000245998"/>
    </source>
</evidence>
<dbReference type="Pfam" id="PF13442">
    <property type="entry name" value="Cytochrome_CBB3"/>
    <property type="match status" value="1"/>
</dbReference>
<keyword evidence="9" id="KW-0732">Signal</keyword>
<dbReference type="Proteomes" id="UP000245998">
    <property type="component" value="Unassembled WGS sequence"/>
</dbReference>
<feature type="binding site" description="covalent" evidence="6">
    <location>
        <position position="79"/>
    </location>
    <ligand>
        <name>heme c</name>
        <dbReference type="ChEBI" id="CHEBI:61717"/>
    </ligand>
</feature>
<dbReference type="SUPFAM" id="SSF46626">
    <property type="entry name" value="Cytochrome c"/>
    <property type="match status" value="1"/>
</dbReference>
<feature type="binding site" description="axial binding residue" evidence="7">
    <location>
        <position position="83"/>
    </location>
    <ligand>
        <name>heme c</name>
        <dbReference type="ChEBI" id="CHEBI:61717"/>
    </ligand>
    <ligandPart>
        <name>Fe</name>
        <dbReference type="ChEBI" id="CHEBI:18248"/>
    </ligandPart>
</feature>
<evidence type="ECO:0000256" key="2">
    <source>
        <dbReference type="ARBA" id="ARBA00022617"/>
    </source>
</evidence>
<dbReference type="GO" id="GO:0005506">
    <property type="term" value="F:iron ion binding"/>
    <property type="evidence" value="ECO:0007669"/>
    <property type="project" value="InterPro"/>
</dbReference>
<dbReference type="InterPro" id="IPR051811">
    <property type="entry name" value="Cytochrome_c550/c551-like"/>
</dbReference>
<proteinExistence type="predicted"/>
<reference evidence="11 12" key="1">
    <citation type="submission" date="2018-04" db="EMBL/GenBank/DDBJ databases">
        <title>Camelliibacillus theae gen. nov., sp. nov., isolated from Pu'er tea.</title>
        <authorList>
            <person name="Niu L."/>
        </authorList>
    </citation>
    <scope>NUCLEOTIDE SEQUENCE [LARGE SCALE GENOMIC DNA]</scope>
    <source>
        <strain evidence="11 12">T8</strain>
    </source>
</reference>
<dbReference type="EMBL" id="QCZG01000007">
    <property type="protein sequence ID" value="PWA12615.1"/>
    <property type="molecule type" value="Genomic_DNA"/>
</dbReference>
<evidence type="ECO:0000256" key="7">
    <source>
        <dbReference type="PIRSR" id="PIRSR000025-2"/>
    </source>
</evidence>
<gene>
    <name evidence="11" type="ORF">DCC39_05170</name>
</gene>
<dbReference type="NCBIfam" id="NF045774">
    <property type="entry name" value="cytochro_C551"/>
    <property type="match status" value="1"/>
</dbReference>
<sequence length="140" mass="14331">MKGERTLKKTWITLFSMLMLAVVLAACGGGGDNANDTGTNNDNGTQTEDKNNDGNGDVGGDAAADYDADEASATFQQNCSSCHGGNLEGASGPALDAVGSKYSKDEILDIIENGKGNGMPAGLIQGDEAENVAAWLADKK</sequence>
<comment type="PTM">
    <text evidence="6">Binds 1 heme c group covalently per subunit.</text>
</comment>
<evidence type="ECO:0000256" key="3">
    <source>
        <dbReference type="ARBA" id="ARBA00022723"/>
    </source>
</evidence>
<feature type="compositionally biased region" description="Low complexity" evidence="8">
    <location>
        <begin position="33"/>
        <end position="45"/>
    </location>
</feature>
<dbReference type="InterPro" id="IPR036909">
    <property type="entry name" value="Cyt_c-like_dom_sf"/>
</dbReference>
<dbReference type="PROSITE" id="PS51007">
    <property type="entry name" value="CYTC"/>
    <property type="match status" value="1"/>
</dbReference>
<keyword evidence="1" id="KW-0813">Transport</keyword>
<dbReference type="InterPro" id="IPR054782">
    <property type="entry name" value="Cytochro_C551"/>
</dbReference>